<evidence type="ECO:0008006" key="3">
    <source>
        <dbReference type="Google" id="ProtNLM"/>
    </source>
</evidence>
<dbReference type="OrthoDB" id="40137at2759"/>
<protein>
    <recommendedName>
        <fullName evidence="3">Aldehyde dehydrogenase domain-containing protein</fullName>
    </recommendedName>
</protein>
<name>A0A250XDR9_9CHLO</name>
<evidence type="ECO:0000313" key="2">
    <source>
        <dbReference type="Proteomes" id="UP000232323"/>
    </source>
</evidence>
<gene>
    <name evidence="1" type="ORF">CEUSTIGMA_g8624.t1</name>
</gene>
<dbReference type="GO" id="GO:0016491">
    <property type="term" value="F:oxidoreductase activity"/>
    <property type="evidence" value="ECO:0007669"/>
    <property type="project" value="InterPro"/>
</dbReference>
<dbReference type="STRING" id="1157962.A0A250XDR9"/>
<dbReference type="InterPro" id="IPR016161">
    <property type="entry name" value="Ald_DH/histidinol_DH"/>
</dbReference>
<dbReference type="Gene3D" id="3.40.605.10">
    <property type="entry name" value="Aldehyde Dehydrogenase, Chain A, domain 1"/>
    <property type="match status" value="1"/>
</dbReference>
<dbReference type="EMBL" id="BEGY01000062">
    <property type="protein sequence ID" value="GAX81191.1"/>
    <property type="molecule type" value="Genomic_DNA"/>
</dbReference>
<proteinExistence type="predicted"/>
<sequence>MSISALGSALQPALGLIANIPGVRRPAFDLSQPQPFQLQAPSTTDDLDAKIARLACSKKSWVTQTPQQRVTILSQMLKDSVQLAPFLASDSAQAKGTNGGGVGEEMPGIIGIIFALRGLIDTLKAKNCDPEPLSLRKRPNGQYIAEVFPEGLAGLLFGGFKGEVWIQPGKPASKAKLYKDKAAGNVPKPEGAVSLVLGAGNQLAVVFLDVLHKLFSEDEVVLLKMNPVNEFVGDHLLKMYRPLVEGGWLEVAYGGREVGEYLTSHPGIESIHLTGSADTFNSILWGSPTAERKGTPPIKKVMTAELGNITPYLIVPPPPNVRWSPSEMSYQAVTVASGLLQNCGHNCIGLEALITAADWPQRKDFMDLLRKTFNGMSRCTPWYPGSLAKLEAFKKAFPQTEELGKPRMSNGAKEYSSSMSSESWEHSGCPTLLVAGLKAEEAKLDSETWGPAMQEIVLPGGGADLKRFLDDAASFMNSKCWGSLSCALIVHPKSIKAVGEDGFEDFLSKLQYGNIAVNLPTYVPFVIPTMPWGAFPGNTLSDIGSGVGFVHNTMMFDYPEKGILRGPWVYKPRPFWWVNHHNLENVSMEAIKIIAAGGASRKLPGFLGTLAVLMHVMKAAVQAVRG</sequence>
<reference evidence="1 2" key="1">
    <citation type="submission" date="2017-08" db="EMBL/GenBank/DDBJ databases">
        <title>Acidophilic green algal genome provides insights into adaptation to an acidic environment.</title>
        <authorList>
            <person name="Hirooka S."/>
            <person name="Hirose Y."/>
            <person name="Kanesaki Y."/>
            <person name="Higuchi S."/>
            <person name="Fujiwara T."/>
            <person name="Onuma R."/>
            <person name="Era A."/>
            <person name="Ohbayashi R."/>
            <person name="Uzuka A."/>
            <person name="Nozaki H."/>
            <person name="Yoshikawa H."/>
            <person name="Miyagishima S.Y."/>
        </authorList>
    </citation>
    <scope>NUCLEOTIDE SEQUENCE [LARGE SCALE GENOMIC DNA]</scope>
    <source>
        <strain evidence="1 2">NIES-2499</strain>
    </source>
</reference>
<dbReference type="AlphaFoldDB" id="A0A250XDR9"/>
<evidence type="ECO:0000313" key="1">
    <source>
        <dbReference type="EMBL" id="GAX81191.1"/>
    </source>
</evidence>
<keyword evidence="2" id="KW-1185">Reference proteome</keyword>
<dbReference type="Proteomes" id="UP000232323">
    <property type="component" value="Unassembled WGS sequence"/>
</dbReference>
<comment type="caution">
    <text evidence="1">The sequence shown here is derived from an EMBL/GenBank/DDBJ whole genome shotgun (WGS) entry which is preliminary data.</text>
</comment>
<dbReference type="InterPro" id="IPR016162">
    <property type="entry name" value="Ald_DH_N"/>
</dbReference>
<dbReference type="SUPFAM" id="SSF53720">
    <property type="entry name" value="ALDH-like"/>
    <property type="match status" value="1"/>
</dbReference>
<organism evidence="1 2">
    <name type="scientific">Chlamydomonas eustigma</name>
    <dbReference type="NCBI Taxonomy" id="1157962"/>
    <lineage>
        <taxon>Eukaryota</taxon>
        <taxon>Viridiplantae</taxon>
        <taxon>Chlorophyta</taxon>
        <taxon>core chlorophytes</taxon>
        <taxon>Chlorophyceae</taxon>
        <taxon>CS clade</taxon>
        <taxon>Chlamydomonadales</taxon>
        <taxon>Chlamydomonadaceae</taxon>
        <taxon>Chlamydomonas</taxon>
    </lineage>
</organism>
<accession>A0A250XDR9</accession>